<name>A0ABQ9DIR6_9PASS</name>
<reference evidence="1" key="1">
    <citation type="submission" date="2019-10" db="EMBL/GenBank/DDBJ databases">
        <authorList>
            <person name="Soares A.E.R."/>
            <person name="Aleixo A."/>
            <person name="Schneider P."/>
            <person name="Miyaki C.Y."/>
            <person name="Schneider M.P."/>
            <person name="Mello C."/>
            <person name="Vasconcelos A.T.R."/>
        </authorList>
    </citation>
    <scope>NUCLEOTIDE SEQUENCE</scope>
    <source>
        <tissue evidence="1">Muscle</tissue>
    </source>
</reference>
<dbReference type="Proteomes" id="UP001145742">
    <property type="component" value="Unassembled WGS sequence"/>
</dbReference>
<gene>
    <name evidence="1" type="ORF">WISP_53040</name>
</gene>
<keyword evidence="2" id="KW-1185">Reference proteome</keyword>
<organism evidence="1 2">
    <name type="scientific">Willisornis vidua</name>
    <name type="common">Xingu scale-backed antbird</name>
    <dbReference type="NCBI Taxonomy" id="1566151"/>
    <lineage>
        <taxon>Eukaryota</taxon>
        <taxon>Metazoa</taxon>
        <taxon>Chordata</taxon>
        <taxon>Craniata</taxon>
        <taxon>Vertebrata</taxon>
        <taxon>Euteleostomi</taxon>
        <taxon>Archelosauria</taxon>
        <taxon>Archosauria</taxon>
        <taxon>Dinosauria</taxon>
        <taxon>Saurischia</taxon>
        <taxon>Theropoda</taxon>
        <taxon>Coelurosauria</taxon>
        <taxon>Aves</taxon>
        <taxon>Neognathae</taxon>
        <taxon>Neoaves</taxon>
        <taxon>Telluraves</taxon>
        <taxon>Australaves</taxon>
        <taxon>Passeriformes</taxon>
        <taxon>Thamnophilidae</taxon>
        <taxon>Willisornis</taxon>
    </lineage>
</organism>
<comment type="caution">
    <text evidence="1">The sequence shown here is derived from an EMBL/GenBank/DDBJ whole genome shotgun (WGS) entry which is preliminary data.</text>
</comment>
<evidence type="ECO:0000313" key="2">
    <source>
        <dbReference type="Proteomes" id="UP001145742"/>
    </source>
</evidence>
<accession>A0ABQ9DIR6</accession>
<evidence type="ECO:0000313" key="1">
    <source>
        <dbReference type="EMBL" id="KAJ7419543.1"/>
    </source>
</evidence>
<sequence>MYQQVYFHENGHAALGCSSHLSSMDYKRRTIQDMNDEYTIDPFFTYSTDAGLKTQDLESCQYLRGTFHGRKAVMTFRGPHPLTVCRSNIPTKIEDKQEKIEWALKDQFAKSVCKFCSEHTNRYQIRNVKTAILGLYLWTQYQQEFSPSEV</sequence>
<dbReference type="EMBL" id="WHWB01033489">
    <property type="protein sequence ID" value="KAJ7419543.1"/>
    <property type="molecule type" value="Genomic_DNA"/>
</dbReference>
<protein>
    <submittedName>
        <fullName evidence="1">Uncharacterized protein</fullName>
    </submittedName>
</protein>
<proteinExistence type="predicted"/>